<dbReference type="SUPFAM" id="SSF52172">
    <property type="entry name" value="CheY-like"/>
    <property type="match status" value="1"/>
</dbReference>
<dbReference type="GO" id="GO:0000160">
    <property type="term" value="P:phosphorelay signal transduction system"/>
    <property type="evidence" value="ECO:0007669"/>
    <property type="project" value="InterPro"/>
</dbReference>
<sequence>MSAIAPSERPSVLLVEDDDGVRRATQLLLHGHGYRVRSHRAAASALADPAAPEAAYLLADYRLPDGDGIDLLQAMRATGWSGHAVLMTGYPHAGLAEAARQSGYAAFLEKPLRTHDLLAALSRQQPNMPAA</sequence>
<name>A0A2U0SE44_9SPHN</name>
<accession>A0A2U0SE44</accession>
<evidence type="ECO:0000256" key="1">
    <source>
        <dbReference type="ARBA" id="ARBA00022553"/>
    </source>
</evidence>
<comment type="caution">
    <text evidence="4">The sequence shown here is derived from an EMBL/GenBank/DDBJ whole genome shotgun (WGS) entry which is preliminary data.</text>
</comment>
<dbReference type="PANTHER" id="PTHR44591:SF25">
    <property type="entry name" value="CHEMOTAXIS TWO-COMPONENT RESPONSE REGULATOR"/>
    <property type="match status" value="1"/>
</dbReference>
<dbReference type="Gene3D" id="3.40.50.2300">
    <property type="match status" value="1"/>
</dbReference>
<organism evidence="4 5">
    <name type="scientific">Sphingomonas pokkalii</name>
    <dbReference type="NCBI Taxonomy" id="2175090"/>
    <lineage>
        <taxon>Bacteria</taxon>
        <taxon>Pseudomonadati</taxon>
        <taxon>Pseudomonadota</taxon>
        <taxon>Alphaproteobacteria</taxon>
        <taxon>Sphingomonadales</taxon>
        <taxon>Sphingomonadaceae</taxon>
        <taxon>Sphingomonas</taxon>
    </lineage>
</organism>
<dbReference type="AlphaFoldDB" id="A0A2U0SE44"/>
<reference evidence="4 5" key="1">
    <citation type="submission" date="2018-05" db="EMBL/GenBank/DDBJ databases">
        <title>Description of Sphingomonas pokkalii sp nov, isolated from the rhizosphere of saline tolerant pokkali rice and its draft genome analysis.</title>
        <authorList>
            <person name="Menon R."/>
            <person name="Kumari S."/>
            <person name="Rameshkumar N."/>
        </authorList>
    </citation>
    <scope>NUCLEOTIDE SEQUENCE [LARGE SCALE GENOMIC DNA]</scope>
    <source>
        <strain evidence="4 5">L3B27</strain>
    </source>
</reference>
<dbReference type="CDD" id="cd00156">
    <property type="entry name" value="REC"/>
    <property type="match status" value="1"/>
</dbReference>
<evidence type="ECO:0000256" key="2">
    <source>
        <dbReference type="PROSITE-ProRule" id="PRU00169"/>
    </source>
</evidence>
<proteinExistence type="predicted"/>
<dbReference type="InterPro" id="IPR011006">
    <property type="entry name" value="CheY-like_superfamily"/>
</dbReference>
<dbReference type="PANTHER" id="PTHR44591">
    <property type="entry name" value="STRESS RESPONSE REGULATOR PROTEIN 1"/>
    <property type="match status" value="1"/>
</dbReference>
<evidence type="ECO:0000313" key="5">
    <source>
        <dbReference type="Proteomes" id="UP000245890"/>
    </source>
</evidence>
<protein>
    <submittedName>
        <fullName evidence="4">Response regulator</fullName>
    </submittedName>
</protein>
<dbReference type="Pfam" id="PF00072">
    <property type="entry name" value="Response_reg"/>
    <property type="match status" value="1"/>
</dbReference>
<keyword evidence="5" id="KW-1185">Reference proteome</keyword>
<dbReference type="Proteomes" id="UP000245890">
    <property type="component" value="Unassembled WGS sequence"/>
</dbReference>
<evidence type="ECO:0000259" key="3">
    <source>
        <dbReference type="PROSITE" id="PS50110"/>
    </source>
</evidence>
<dbReference type="OrthoDB" id="9797885at2"/>
<feature type="modified residue" description="4-aspartylphosphate" evidence="2">
    <location>
        <position position="60"/>
    </location>
</feature>
<dbReference type="InterPro" id="IPR050595">
    <property type="entry name" value="Bact_response_regulator"/>
</dbReference>
<dbReference type="PROSITE" id="PS50110">
    <property type="entry name" value="RESPONSE_REGULATORY"/>
    <property type="match status" value="1"/>
</dbReference>
<feature type="domain" description="Response regulatory" evidence="3">
    <location>
        <begin position="11"/>
        <end position="125"/>
    </location>
</feature>
<dbReference type="RefSeq" id="WP_116469086.1">
    <property type="nucleotide sequence ID" value="NZ_QENQ01000001.1"/>
</dbReference>
<dbReference type="SMART" id="SM00448">
    <property type="entry name" value="REC"/>
    <property type="match status" value="1"/>
</dbReference>
<dbReference type="EMBL" id="QENQ01000001">
    <property type="protein sequence ID" value="PVX29652.1"/>
    <property type="molecule type" value="Genomic_DNA"/>
</dbReference>
<dbReference type="InterPro" id="IPR001789">
    <property type="entry name" value="Sig_transdc_resp-reg_receiver"/>
</dbReference>
<gene>
    <name evidence="4" type="ORF">DD559_10245</name>
</gene>
<evidence type="ECO:0000313" key="4">
    <source>
        <dbReference type="EMBL" id="PVX29652.1"/>
    </source>
</evidence>
<keyword evidence="1 2" id="KW-0597">Phosphoprotein</keyword>